<dbReference type="PANTHER" id="PTHR35526">
    <property type="entry name" value="ANTI-SIGMA-F FACTOR RSBW-RELATED"/>
    <property type="match status" value="1"/>
</dbReference>
<evidence type="ECO:0000313" key="3">
    <source>
        <dbReference type="Proteomes" id="UP000011205"/>
    </source>
</evidence>
<evidence type="ECO:0000313" key="2">
    <source>
        <dbReference type="EMBL" id="ELS55105.1"/>
    </source>
</evidence>
<organism evidence="2 3">
    <name type="scientific">Streptomyces viridochromogenes Tue57</name>
    <dbReference type="NCBI Taxonomy" id="1160705"/>
    <lineage>
        <taxon>Bacteria</taxon>
        <taxon>Bacillati</taxon>
        <taxon>Actinomycetota</taxon>
        <taxon>Actinomycetes</taxon>
        <taxon>Kitasatosporales</taxon>
        <taxon>Streptomycetaceae</taxon>
        <taxon>Streptomyces</taxon>
    </lineage>
</organism>
<comment type="caution">
    <text evidence="2">The sequence shown here is derived from an EMBL/GenBank/DDBJ whole genome shotgun (WGS) entry which is preliminary data.</text>
</comment>
<dbReference type="InterPro" id="IPR036890">
    <property type="entry name" value="HATPase_C_sf"/>
</dbReference>
<dbReference type="CDD" id="cd16936">
    <property type="entry name" value="HATPase_RsbW-like"/>
    <property type="match status" value="1"/>
</dbReference>
<dbReference type="InterPro" id="IPR050267">
    <property type="entry name" value="Anti-sigma-factor_SerPK"/>
</dbReference>
<dbReference type="EMBL" id="AMLP01000123">
    <property type="protein sequence ID" value="ELS55105.1"/>
    <property type="molecule type" value="Genomic_DNA"/>
</dbReference>
<evidence type="ECO:0008006" key="4">
    <source>
        <dbReference type="Google" id="ProtNLM"/>
    </source>
</evidence>
<proteinExistence type="predicted"/>
<dbReference type="AlphaFoldDB" id="L8PFD9"/>
<protein>
    <recommendedName>
        <fullName evidence="4">Histidine kinase/HSP90-like ATPase domain-containing protein</fullName>
    </recommendedName>
</protein>
<accession>L8PFD9</accession>
<gene>
    <name evidence="2" type="ORF">STVIR_4007</name>
</gene>
<dbReference type="Gene3D" id="3.30.565.10">
    <property type="entry name" value="Histidine kinase-like ATPase, C-terminal domain"/>
    <property type="match status" value="1"/>
</dbReference>
<dbReference type="PATRIC" id="fig|1160705.3.peg.3962"/>
<dbReference type="Proteomes" id="UP000011205">
    <property type="component" value="Unassembled WGS sequence"/>
</dbReference>
<reference evidence="2 3" key="1">
    <citation type="journal article" date="2013" name="Genome Announc.">
        <title>Draft Genome Sequence of Streptomyces viridochromogenes Strain Tu57, Producer of Avilamycin.</title>
        <authorList>
            <person name="Gruning B.A."/>
            <person name="Erxleben A."/>
            <person name="Hahnlein A."/>
            <person name="Gunther S."/>
        </authorList>
    </citation>
    <scope>NUCLEOTIDE SEQUENCE [LARGE SCALE GENOMIC DNA]</scope>
    <source>
        <strain evidence="2 3">Tue57</strain>
    </source>
</reference>
<feature type="region of interest" description="Disordered" evidence="1">
    <location>
        <begin position="143"/>
        <end position="167"/>
    </location>
</feature>
<dbReference type="RefSeq" id="WP_003999344.1">
    <property type="nucleotide sequence ID" value="NZ_AMLP01000123.1"/>
</dbReference>
<evidence type="ECO:0000256" key="1">
    <source>
        <dbReference type="SAM" id="MobiDB-lite"/>
    </source>
</evidence>
<dbReference type="PANTHER" id="PTHR35526:SF3">
    <property type="entry name" value="ANTI-SIGMA-F FACTOR RSBW"/>
    <property type="match status" value="1"/>
</dbReference>
<sequence>MDASRRAAHRCTQLTHEYSLFAPGDATSPRVCRDFVRAVLFTHDREHLVMPAALCTSELVTNVHLHTKGTAMLRIRLTPARCRVSVFDESPDPPVVAYPAGGVVACWGRGLALVEETADLWGVAEERAGRFAKGVWFELGVQGGPRQGRRDRGGGHGTEAGQRWVSG</sequence>
<name>L8PFD9_STRVR</name>